<evidence type="ECO:0000313" key="2">
    <source>
        <dbReference type="Proteomes" id="UP000182814"/>
    </source>
</evidence>
<proteinExistence type="predicted"/>
<evidence type="ECO:0000313" key="1">
    <source>
        <dbReference type="EMBL" id="SDS29888.1"/>
    </source>
</evidence>
<organism evidence="1 2">
    <name type="scientific">Pseudomonas lini</name>
    <dbReference type="NCBI Taxonomy" id="163011"/>
    <lineage>
        <taxon>Bacteria</taxon>
        <taxon>Pseudomonadati</taxon>
        <taxon>Pseudomonadota</taxon>
        <taxon>Gammaproteobacteria</taxon>
        <taxon>Pseudomonadales</taxon>
        <taxon>Pseudomonadaceae</taxon>
        <taxon>Pseudomonas</taxon>
    </lineage>
</organism>
<dbReference type="Proteomes" id="UP000182814">
    <property type="component" value="Chromosome I"/>
</dbReference>
<gene>
    <name evidence="1" type="ORF">SAMN04490191_1146</name>
</gene>
<name>A0A1H1R2C1_9PSED</name>
<dbReference type="EMBL" id="LT629746">
    <property type="protein sequence ID" value="SDS29888.1"/>
    <property type="molecule type" value="Genomic_DNA"/>
</dbReference>
<accession>A0A1H1R2C1</accession>
<keyword evidence="2" id="KW-1185">Reference proteome</keyword>
<dbReference type="AlphaFoldDB" id="A0A1H1R2C1"/>
<protein>
    <recommendedName>
        <fullName evidence="3">Antitoxin Xre/MbcA/ParS-like toxin-binding domain-containing protein</fullName>
    </recommendedName>
</protein>
<reference evidence="2" key="1">
    <citation type="submission" date="2016-10" db="EMBL/GenBank/DDBJ databases">
        <authorList>
            <person name="Varghese N."/>
            <person name="Submissions S."/>
        </authorList>
    </citation>
    <scope>NUCLEOTIDE SEQUENCE [LARGE SCALE GENOMIC DNA]</scope>
    <source>
        <strain evidence="2">BS3782</strain>
    </source>
</reference>
<sequence length="100" mass="11628">MSARALKVEQLEDDYPGDAEWQVLVRLYEEDYLNDNARTLAKRLDGNLDMAVILYGKRGLKEGLWWVEQQVPALDNIRPADCLKDPKLIKRLRTALMRMP</sequence>
<evidence type="ECO:0008006" key="3">
    <source>
        <dbReference type="Google" id="ProtNLM"/>
    </source>
</evidence>